<evidence type="ECO:0000313" key="2">
    <source>
        <dbReference type="Proteomes" id="UP001175228"/>
    </source>
</evidence>
<proteinExistence type="predicted"/>
<name>A0AA39QLE8_9AGAR</name>
<dbReference type="Proteomes" id="UP001175228">
    <property type="component" value="Unassembled WGS sequence"/>
</dbReference>
<organism evidence="1 2">
    <name type="scientific">Armillaria luteobubalina</name>
    <dbReference type="NCBI Taxonomy" id="153913"/>
    <lineage>
        <taxon>Eukaryota</taxon>
        <taxon>Fungi</taxon>
        <taxon>Dikarya</taxon>
        <taxon>Basidiomycota</taxon>
        <taxon>Agaricomycotina</taxon>
        <taxon>Agaricomycetes</taxon>
        <taxon>Agaricomycetidae</taxon>
        <taxon>Agaricales</taxon>
        <taxon>Marasmiineae</taxon>
        <taxon>Physalacriaceae</taxon>
        <taxon>Armillaria</taxon>
    </lineage>
</organism>
<reference evidence="1" key="1">
    <citation type="submission" date="2023-06" db="EMBL/GenBank/DDBJ databases">
        <authorList>
            <consortium name="Lawrence Berkeley National Laboratory"/>
            <person name="Ahrendt S."/>
            <person name="Sahu N."/>
            <person name="Indic B."/>
            <person name="Wong-Bajracharya J."/>
            <person name="Merenyi Z."/>
            <person name="Ke H.-M."/>
            <person name="Monk M."/>
            <person name="Kocsube S."/>
            <person name="Drula E."/>
            <person name="Lipzen A."/>
            <person name="Balint B."/>
            <person name="Henrissat B."/>
            <person name="Andreopoulos B."/>
            <person name="Martin F.M."/>
            <person name="Harder C.B."/>
            <person name="Rigling D."/>
            <person name="Ford K.L."/>
            <person name="Foster G.D."/>
            <person name="Pangilinan J."/>
            <person name="Papanicolaou A."/>
            <person name="Barry K."/>
            <person name="LaButti K."/>
            <person name="Viragh M."/>
            <person name="Koriabine M."/>
            <person name="Yan M."/>
            <person name="Riley R."/>
            <person name="Champramary S."/>
            <person name="Plett K.L."/>
            <person name="Tsai I.J."/>
            <person name="Slot J."/>
            <person name="Sipos G."/>
            <person name="Plett J."/>
            <person name="Nagy L.G."/>
            <person name="Grigoriev I.V."/>
        </authorList>
    </citation>
    <scope>NUCLEOTIDE SEQUENCE</scope>
    <source>
        <strain evidence="1">HWK02</strain>
    </source>
</reference>
<dbReference type="EMBL" id="JAUEPU010000002">
    <property type="protein sequence ID" value="KAK0505113.1"/>
    <property type="molecule type" value="Genomic_DNA"/>
</dbReference>
<keyword evidence="2" id="KW-1185">Reference proteome</keyword>
<accession>A0AA39QLE8</accession>
<sequence length="315" mass="36506">MPDLYAEALLRLSLMSGQLPPELVHAIISDFWYSEHSSSDRTLFMKTCPLINSLWKDVFACIASRDVFVPTNEYLFYLSSIIQNNDSLIYHLTRPPHPTRTITCHVDLVDSTEDAAQEPYTTLSALPNYIGFRKCFPNLTRLVLEIRYSIRRGFFCLILDHHQIIRTRLSITLDQATTHPGVLRIDWEITADDPEPEYIRGEYADSSWRMFLRDARRAMAPAALSNCIRATPLDVLLSHSTYMNRVMRFSSHSALTERPGDVRGVNRRFGKASRVVRPFSWWAFFEELYEDLTWMGDTVREYSNWDKLVPVPGQM</sequence>
<comment type="caution">
    <text evidence="1">The sequence shown here is derived from an EMBL/GenBank/DDBJ whole genome shotgun (WGS) entry which is preliminary data.</text>
</comment>
<gene>
    <name evidence="1" type="ORF">EDD18DRAFT_325265</name>
</gene>
<protein>
    <submittedName>
        <fullName evidence="1">Uncharacterized protein</fullName>
    </submittedName>
</protein>
<evidence type="ECO:0000313" key="1">
    <source>
        <dbReference type="EMBL" id="KAK0505113.1"/>
    </source>
</evidence>
<dbReference type="AlphaFoldDB" id="A0AA39QLE8"/>